<name>A0A9Q3BPF3_9BASI</name>
<sequence length="127" mass="14685">MKDGVVLSHRGAMEELFREFSIQNIYCMANHIRKYSRFHCGARIPLLKTPPVPYTTSGALSFCLKLRLPQYTLLYIILSMCYKDYTIQNWELLMSFPVKQVMVIPIFLSSCAPPASFPSFRAHLFDI</sequence>
<evidence type="ECO:0000313" key="1">
    <source>
        <dbReference type="EMBL" id="MBW0468873.1"/>
    </source>
</evidence>
<dbReference type="EMBL" id="AVOT02002002">
    <property type="protein sequence ID" value="MBW0468873.1"/>
    <property type="molecule type" value="Genomic_DNA"/>
</dbReference>
<keyword evidence="2" id="KW-1185">Reference proteome</keyword>
<proteinExistence type="predicted"/>
<protein>
    <submittedName>
        <fullName evidence="1">Uncharacterized protein</fullName>
    </submittedName>
</protein>
<reference evidence="1" key="1">
    <citation type="submission" date="2021-03" db="EMBL/GenBank/DDBJ databases">
        <title>Draft genome sequence of rust myrtle Austropuccinia psidii MF-1, a brazilian biotype.</title>
        <authorList>
            <person name="Quecine M.C."/>
            <person name="Pachon D.M.R."/>
            <person name="Bonatelli M.L."/>
            <person name="Correr F.H."/>
            <person name="Franceschini L.M."/>
            <person name="Leite T.F."/>
            <person name="Margarido G.R.A."/>
            <person name="Almeida C.A."/>
            <person name="Ferrarezi J.A."/>
            <person name="Labate C.A."/>
        </authorList>
    </citation>
    <scope>NUCLEOTIDE SEQUENCE</scope>
    <source>
        <strain evidence="1">MF-1</strain>
    </source>
</reference>
<accession>A0A9Q3BPF3</accession>
<organism evidence="1 2">
    <name type="scientific">Austropuccinia psidii MF-1</name>
    <dbReference type="NCBI Taxonomy" id="1389203"/>
    <lineage>
        <taxon>Eukaryota</taxon>
        <taxon>Fungi</taxon>
        <taxon>Dikarya</taxon>
        <taxon>Basidiomycota</taxon>
        <taxon>Pucciniomycotina</taxon>
        <taxon>Pucciniomycetes</taxon>
        <taxon>Pucciniales</taxon>
        <taxon>Sphaerophragmiaceae</taxon>
        <taxon>Austropuccinia</taxon>
    </lineage>
</organism>
<evidence type="ECO:0000313" key="2">
    <source>
        <dbReference type="Proteomes" id="UP000765509"/>
    </source>
</evidence>
<dbReference type="AlphaFoldDB" id="A0A9Q3BPF3"/>
<comment type="caution">
    <text evidence="1">The sequence shown here is derived from an EMBL/GenBank/DDBJ whole genome shotgun (WGS) entry which is preliminary data.</text>
</comment>
<dbReference type="Proteomes" id="UP000765509">
    <property type="component" value="Unassembled WGS sequence"/>
</dbReference>
<gene>
    <name evidence="1" type="ORF">O181_008588</name>
</gene>